<feature type="domain" description="Xrn1 helical" evidence="18">
    <location>
        <begin position="315"/>
        <end position="823"/>
    </location>
</feature>
<evidence type="ECO:0000256" key="6">
    <source>
        <dbReference type="ARBA" id="ARBA00022722"/>
    </source>
</evidence>
<dbReference type="FunFam" id="1.25.40.1050:FF:000002">
    <property type="entry name" value="5'-3' exoribonuclease"/>
    <property type="match status" value="1"/>
</dbReference>
<dbReference type="CDD" id="cd18673">
    <property type="entry name" value="PIN_XRN1-2-like"/>
    <property type="match status" value="1"/>
</dbReference>
<dbReference type="PANTHER" id="PTHR12341:SF41">
    <property type="entry name" value="5'-3' EXORIBONUCLEASE 2"/>
    <property type="match status" value="1"/>
</dbReference>
<reference evidence="19" key="1">
    <citation type="journal article" date="2021" name="G3 (Bethesda)">
        <title>Genomic diversity, chromosomal rearrangements, and interspecies hybridization in the ogataea polymorpha species complex.</title>
        <authorList>
            <person name="Hanson S.J."/>
            <person name="Cinneide E.O."/>
            <person name="Salzberg L.I."/>
            <person name="Wolfe K.H."/>
            <person name="McGowan J."/>
            <person name="Fitzpatrick D.A."/>
            <person name="Matlin K."/>
        </authorList>
    </citation>
    <scope>NUCLEOTIDE SEQUENCE</scope>
    <source>
        <strain evidence="19">61-244</strain>
    </source>
</reference>
<evidence type="ECO:0000256" key="15">
    <source>
        <dbReference type="SAM" id="Coils"/>
    </source>
</evidence>
<keyword evidence="5 14" id="KW-0507">mRNA processing</keyword>
<dbReference type="Pfam" id="PF03159">
    <property type="entry name" value="XRN_N"/>
    <property type="match status" value="1"/>
</dbReference>
<keyword evidence="8 14" id="KW-0269">Exonuclease</keyword>
<dbReference type="InterPro" id="IPR017151">
    <property type="entry name" value="Xrn2/3/4"/>
</dbReference>
<evidence type="ECO:0000313" key="19">
    <source>
        <dbReference type="EMBL" id="KAG7818130.1"/>
    </source>
</evidence>
<dbReference type="GO" id="GO:0006397">
    <property type="term" value="P:mRNA processing"/>
    <property type="evidence" value="ECO:0007669"/>
    <property type="project" value="UniProtKB-UniRule"/>
</dbReference>
<keyword evidence="3" id="KW-0806">Transcription termination</keyword>
<evidence type="ECO:0000256" key="8">
    <source>
        <dbReference type="ARBA" id="ARBA00022839"/>
    </source>
</evidence>
<evidence type="ECO:0000256" key="11">
    <source>
        <dbReference type="ARBA" id="ARBA00023242"/>
    </source>
</evidence>
<feature type="coiled-coil region" evidence="15">
    <location>
        <begin position="394"/>
        <end position="422"/>
    </location>
</feature>
<sequence length="967" mass="112585">MGVPALFRWLSRKYPKIISPVIEEEPIVVGDVEQPVQYSNPNPNGELDNLYLDMNGIVHPCSHPENKPPPETEAEMMVEIFRYTDRVLNMARPRKLLMIAVDGVAPRAKMNQQRSRRFRSARDAALAQEELERQIQEREMRGEEIDLAIKGKKSWDSNSITPGTPFMDILARSLRYWVAYKLANDPGWASLQVIISDATVPGEGEHKIMNFIRSQRSDPEYDPNTTHCIYGLDADLIFLGLATHEPHFKVLREDVFAKDQAQRQLKLADQVNMDEATRQRLLAADQKKPFLWLHVSILREYLEVELNIPRLSFNFDLERAIDDWVFMCFFVGNDFLPHLPSLDVRDNGIDILVDIWKRVLPSMKDYLTCDGKLNLEGVETLMSHLAQKEDEIFRKRYEGERRREENDKRRKLEREQTNAVKNQLLKTVTKGKEKAPIMPTQNMTLTSLTTGETAGGLQMTNSEIVQNISTISKANTANKNVADILKKALFNNTESNGAASAVSVVKEAEVEEQEPIDVSEKKRSASAAFNSDSEQSDAEVIDTTDSIRLWEPGYKTRYYQQKFETTDAEEIERIRKDMVRCYVEGISWALLYYFQGCPSWNWYYPYHYAPFAADFTNLSDIKVEFKQGTPFRPFEQLMSVLPAASGHNLPEVFRPLMSEPHSEIIDFYPTDFKIDMNGAKMAWQGICLLPFIDETRLLKTVREKYSELTEYEIERNTNRNEVLFLGRKNKYFDKFLKLYETKNKEETYIHARRTGLAGKVFIMDKFDPKGTLKYELDVATDQYFDISNDTYLAMEYRLPAKVTSKSMLLAGYRPHLKLLTQQDKDQIVYSSNKFYRNNRNFQPQNDIDYKPHIGPHGDTMYTMRVGGYKSFIHMYQEQAQSQAYQPPTQNNYQNQGYNNYQGQGYNNYQNQGYNNYNQGYNRGYNNYNNQNYNNQNYNNYQGYGQRQNQGQYYNEFQRRPNRGNSRW</sequence>
<keyword evidence="6 14" id="KW-0540">Nuclease</keyword>
<dbReference type="InterPro" id="IPR027073">
    <property type="entry name" value="5_3_exoribonuclease"/>
</dbReference>
<evidence type="ECO:0000256" key="2">
    <source>
        <dbReference type="ARBA" id="ARBA00006994"/>
    </source>
</evidence>
<comment type="subcellular location">
    <subcellularLocation>
        <location evidence="1">Nucleus</location>
    </subcellularLocation>
</comment>
<evidence type="ECO:0000256" key="16">
    <source>
        <dbReference type="SAM" id="MobiDB-lite"/>
    </source>
</evidence>
<keyword evidence="15" id="KW-0175">Coiled coil</keyword>
<evidence type="ECO:0000256" key="5">
    <source>
        <dbReference type="ARBA" id="ARBA00022664"/>
    </source>
</evidence>
<dbReference type="FunFam" id="3.40.50.12390:FF:000005">
    <property type="entry name" value="5'-3' exoribonuclease 2"/>
    <property type="match status" value="1"/>
</dbReference>
<dbReference type="PANTHER" id="PTHR12341">
    <property type="entry name" value="5'-&gt;3' EXORIBONUCLEASE"/>
    <property type="match status" value="1"/>
</dbReference>
<dbReference type="FunFam" id="3.40.50.12390:FF:000003">
    <property type="entry name" value="5'-3' exoribonuclease"/>
    <property type="match status" value="1"/>
</dbReference>
<dbReference type="EC" id="3.1.13.-" evidence="14"/>
<comment type="subunit">
    <text evidence="13">Interacts with RAI1; the interaction is direct, stabilizes RAT1 protein structure and may stimulate its exoribonuclease activity. The interaction also stimulates RAI1 pyrophosphohydrolase activity, probably by recruiting it to mRNA substrates.</text>
</comment>
<comment type="function">
    <text evidence="14">Possesses 5'-&gt;3' exoribonuclease activity. May promote termination of transcription by RNA polymerase II.</text>
</comment>
<gene>
    <name evidence="19" type="ORF">KL928_003131</name>
</gene>
<evidence type="ECO:0000256" key="1">
    <source>
        <dbReference type="ARBA" id="ARBA00004123"/>
    </source>
</evidence>
<evidence type="ECO:0000256" key="10">
    <source>
        <dbReference type="ARBA" id="ARBA00023163"/>
    </source>
</evidence>
<evidence type="ECO:0000256" key="12">
    <source>
        <dbReference type="ARBA" id="ARBA00046137"/>
    </source>
</evidence>
<evidence type="ECO:0000256" key="9">
    <source>
        <dbReference type="ARBA" id="ARBA00023015"/>
    </source>
</evidence>
<dbReference type="PIRSF" id="PIRSF037239">
    <property type="entry name" value="Exonuclease_Xrn2"/>
    <property type="match status" value="1"/>
</dbReference>
<keyword evidence="4" id="KW-0698">rRNA processing</keyword>
<keyword evidence="9" id="KW-0805">Transcription regulation</keyword>
<keyword evidence="11" id="KW-0539">Nucleus</keyword>
<evidence type="ECO:0000259" key="18">
    <source>
        <dbReference type="Pfam" id="PF17846"/>
    </source>
</evidence>
<comment type="function">
    <text evidence="12">Possesses 5'-&gt;3' exoribonuclease activity. Required for the processing of nuclear mRNA and rRNA precursors. May promote the termination of transcription by RNA polymerase II. Essential for vegetative cell growth and chromosome segregation.</text>
</comment>
<dbReference type="Pfam" id="PF17846">
    <property type="entry name" value="XRN_M"/>
    <property type="match status" value="1"/>
</dbReference>
<dbReference type="EMBL" id="JAHLUX010000006">
    <property type="protein sequence ID" value="KAG7818130.1"/>
    <property type="molecule type" value="Genomic_DNA"/>
</dbReference>
<comment type="caution">
    <text evidence="19">The sequence shown here is derived from an EMBL/GenBank/DDBJ whole genome shotgun (WGS) entry which is preliminary data.</text>
</comment>
<evidence type="ECO:0000256" key="4">
    <source>
        <dbReference type="ARBA" id="ARBA00022552"/>
    </source>
</evidence>
<evidence type="ECO:0000256" key="7">
    <source>
        <dbReference type="ARBA" id="ARBA00022801"/>
    </source>
</evidence>
<proteinExistence type="inferred from homology"/>
<dbReference type="InterPro" id="IPR041412">
    <property type="entry name" value="Xrn1_helical"/>
</dbReference>
<dbReference type="Gene3D" id="3.40.50.12390">
    <property type="match status" value="1"/>
</dbReference>
<dbReference type="GO" id="GO:0003723">
    <property type="term" value="F:RNA binding"/>
    <property type="evidence" value="ECO:0007669"/>
    <property type="project" value="TreeGrafter"/>
</dbReference>
<feature type="domain" description="Xrn1 N-terminal" evidence="17">
    <location>
        <begin position="1"/>
        <end position="254"/>
    </location>
</feature>
<keyword evidence="7 14" id="KW-0378">Hydrolase</keyword>
<name>A0AAN6DDQ5_PICAN</name>
<dbReference type="Proteomes" id="UP001196530">
    <property type="component" value="Unassembled WGS sequence"/>
</dbReference>
<dbReference type="Gene3D" id="1.25.40.1050">
    <property type="match status" value="1"/>
</dbReference>
<dbReference type="GO" id="GO:0006353">
    <property type="term" value="P:DNA-templated transcription termination"/>
    <property type="evidence" value="ECO:0007669"/>
    <property type="project" value="UniProtKB-KW"/>
</dbReference>
<organism evidence="19 20">
    <name type="scientific">Pichia angusta</name>
    <name type="common">Yeast</name>
    <name type="synonym">Hansenula polymorpha</name>
    <dbReference type="NCBI Taxonomy" id="870730"/>
    <lineage>
        <taxon>Eukaryota</taxon>
        <taxon>Fungi</taxon>
        <taxon>Dikarya</taxon>
        <taxon>Ascomycota</taxon>
        <taxon>Saccharomycotina</taxon>
        <taxon>Pichiomycetes</taxon>
        <taxon>Pichiales</taxon>
        <taxon>Pichiaceae</taxon>
        <taxon>Ogataea</taxon>
    </lineage>
</organism>
<dbReference type="GO" id="GO:0005634">
    <property type="term" value="C:nucleus"/>
    <property type="evidence" value="ECO:0007669"/>
    <property type="project" value="UniProtKB-SubCell"/>
</dbReference>
<dbReference type="GO" id="GO:0006364">
    <property type="term" value="P:rRNA processing"/>
    <property type="evidence" value="ECO:0007669"/>
    <property type="project" value="UniProtKB-KW"/>
</dbReference>
<dbReference type="GO" id="GO:0000956">
    <property type="term" value="P:nuclear-transcribed mRNA catabolic process"/>
    <property type="evidence" value="ECO:0007669"/>
    <property type="project" value="TreeGrafter"/>
</dbReference>
<feature type="region of interest" description="Disordered" evidence="16">
    <location>
        <begin position="512"/>
        <end position="535"/>
    </location>
</feature>
<keyword evidence="10" id="KW-0804">Transcription</keyword>
<evidence type="ECO:0000256" key="13">
    <source>
        <dbReference type="ARBA" id="ARBA00046943"/>
    </source>
</evidence>
<dbReference type="RefSeq" id="XP_043059384.1">
    <property type="nucleotide sequence ID" value="XM_043203685.1"/>
</dbReference>
<dbReference type="GeneID" id="66127182"/>
<evidence type="ECO:0000259" key="17">
    <source>
        <dbReference type="Pfam" id="PF03159"/>
    </source>
</evidence>
<accession>A0AAN6DDQ5</accession>
<evidence type="ECO:0000256" key="14">
    <source>
        <dbReference type="PIRNR" id="PIRNR037239"/>
    </source>
</evidence>
<protein>
    <recommendedName>
        <fullName evidence="14">5'-3' exoribonuclease</fullName>
        <ecNumber evidence="14">3.1.13.-</ecNumber>
    </recommendedName>
</protein>
<dbReference type="AlphaFoldDB" id="A0AAN6DDQ5"/>
<comment type="similarity">
    <text evidence="2 14">Belongs to the 5'-3' exonuclease family. XRN2/RAT1 subfamily.</text>
</comment>
<dbReference type="InterPro" id="IPR004859">
    <property type="entry name" value="Xrn1_N"/>
</dbReference>
<dbReference type="GO" id="GO:0004534">
    <property type="term" value="F:5'-3' RNA exonuclease activity"/>
    <property type="evidence" value="ECO:0007669"/>
    <property type="project" value="UniProtKB-UniRule"/>
</dbReference>
<evidence type="ECO:0000256" key="3">
    <source>
        <dbReference type="ARBA" id="ARBA00022472"/>
    </source>
</evidence>
<evidence type="ECO:0000313" key="20">
    <source>
        <dbReference type="Proteomes" id="UP001196530"/>
    </source>
</evidence>